<dbReference type="Pfam" id="PF05137">
    <property type="entry name" value="PilN"/>
    <property type="match status" value="1"/>
</dbReference>
<protein>
    <recommendedName>
        <fullName evidence="4">SHS2 domain-containing protein</fullName>
    </recommendedName>
</protein>
<keyword evidence="1" id="KW-0472">Membrane</keyword>
<dbReference type="InterPro" id="IPR050696">
    <property type="entry name" value="FtsA/MreB"/>
</dbReference>
<proteinExistence type="predicted"/>
<dbReference type="SUPFAM" id="SSF53067">
    <property type="entry name" value="Actin-like ATPase domain"/>
    <property type="match status" value="2"/>
</dbReference>
<dbReference type="InterPro" id="IPR043129">
    <property type="entry name" value="ATPase_NBD"/>
</dbReference>
<evidence type="ECO:0000313" key="3">
    <source>
        <dbReference type="Proteomes" id="UP000177905"/>
    </source>
</evidence>
<keyword evidence="1" id="KW-0812">Transmembrane</keyword>
<dbReference type="Gene3D" id="3.30.1490.300">
    <property type="match status" value="1"/>
</dbReference>
<accession>A0A1F4S601</accession>
<dbReference type="Gene3D" id="3.30.420.40">
    <property type="match status" value="2"/>
</dbReference>
<evidence type="ECO:0008006" key="4">
    <source>
        <dbReference type="Google" id="ProtNLM"/>
    </source>
</evidence>
<keyword evidence="1" id="KW-1133">Transmembrane helix</keyword>
<reference evidence="2 3" key="1">
    <citation type="journal article" date="2016" name="Nat. Commun.">
        <title>Thousands of microbial genomes shed light on interconnected biogeochemical processes in an aquifer system.</title>
        <authorList>
            <person name="Anantharaman K."/>
            <person name="Brown C.T."/>
            <person name="Hug L.A."/>
            <person name="Sharon I."/>
            <person name="Castelle C.J."/>
            <person name="Probst A.J."/>
            <person name="Thomas B.C."/>
            <person name="Singh A."/>
            <person name="Wilkins M.J."/>
            <person name="Karaoz U."/>
            <person name="Brodie E.L."/>
            <person name="Williams K.H."/>
            <person name="Hubbard S.S."/>
            <person name="Banfield J.F."/>
        </authorList>
    </citation>
    <scope>NUCLEOTIDE SEQUENCE [LARGE SCALE GENOMIC DNA]</scope>
</reference>
<dbReference type="NCBIfam" id="TIGR01175">
    <property type="entry name" value="pilM"/>
    <property type="match status" value="1"/>
</dbReference>
<dbReference type="AlphaFoldDB" id="A0A1F4S601"/>
<dbReference type="PANTHER" id="PTHR32432">
    <property type="entry name" value="CELL DIVISION PROTEIN FTSA-RELATED"/>
    <property type="match status" value="1"/>
</dbReference>
<sequence length="547" mass="60950">MAEKSILGIDIRVCSVKVVELKKGSSGWKVLNWGMEEIPYDLADKHPDKEINQAKVLKQILAANSFSSKEAIVVVGGNDVISKPVSMPRLSPEEMNEAVKWKIKDDISYHVEDAIVDFVALGKISPSGESDYLVSSASRFTIENVLQVIKDAGLQINSIITMPFALKALCLEYLSPDSVIPIVYFGRSSINISFFKGERLVLNREIPVGGGDITKAMTAGLAFSEGRLELSFEEAEKIKREHGIPLDLETYPKLDKIPVAQLQAVVRPALEKIEDEFLRTIEYFKSQEGEILIQKILIMGGGSKTPNVLEFLSQRLGIPFERIENLSGLELAPGLTDKESFKFALPQLTAAIGAAMVFSSRTVNLLPLEIKDRKKILLKKYFKPVPIVSIIVIVLSLIYGLVYYLAYDAKRALESVDLKIAELKPRVARLEEVEKVMREEQGRRGIFKTIEFSRIEIPRVLEEISYNIPPSIMMESISFIEAKKEIRLSGISFDKGASSENVLSNFVLSLSNSPSFKKVELVNAVKNADFIYEALNFEISGVVGKRE</sequence>
<organism evidence="2 3">
    <name type="scientific">candidate division WOR-1 bacterium RIFOXYB2_FULL_36_35</name>
    <dbReference type="NCBI Taxonomy" id="1802578"/>
    <lineage>
        <taxon>Bacteria</taxon>
        <taxon>Bacillati</taxon>
        <taxon>Saganbacteria</taxon>
    </lineage>
</organism>
<dbReference type="EMBL" id="MEUA01000017">
    <property type="protein sequence ID" value="OGC15829.1"/>
    <property type="molecule type" value="Genomic_DNA"/>
</dbReference>
<dbReference type="InterPro" id="IPR007813">
    <property type="entry name" value="PilN"/>
</dbReference>
<dbReference type="Proteomes" id="UP000177905">
    <property type="component" value="Unassembled WGS sequence"/>
</dbReference>
<dbReference type="PANTHER" id="PTHR32432:SF3">
    <property type="entry name" value="ETHANOLAMINE UTILIZATION PROTEIN EUTJ"/>
    <property type="match status" value="1"/>
</dbReference>
<feature type="transmembrane region" description="Helical" evidence="1">
    <location>
        <begin position="387"/>
        <end position="406"/>
    </location>
</feature>
<comment type="caution">
    <text evidence="2">The sequence shown here is derived from an EMBL/GenBank/DDBJ whole genome shotgun (WGS) entry which is preliminary data.</text>
</comment>
<dbReference type="InterPro" id="IPR005883">
    <property type="entry name" value="PilM"/>
</dbReference>
<gene>
    <name evidence="2" type="ORF">A2290_05785</name>
</gene>
<dbReference type="Pfam" id="PF11104">
    <property type="entry name" value="PilM_2"/>
    <property type="match status" value="1"/>
</dbReference>
<name>A0A1F4S601_UNCSA</name>
<evidence type="ECO:0000313" key="2">
    <source>
        <dbReference type="EMBL" id="OGC15829.1"/>
    </source>
</evidence>
<dbReference type="CDD" id="cd24049">
    <property type="entry name" value="ASKHA_NBD_PilM"/>
    <property type="match status" value="1"/>
</dbReference>
<evidence type="ECO:0000256" key="1">
    <source>
        <dbReference type="SAM" id="Phobius"/>
    </source>
</evidence>